<keyword evidence="4" id="KW-1185">Reference proteome</keyword>
<dbReference type="Pfam" id="PF14905">
    <property type="entry name" value="OMP_b-brl_3"/>
    <property type="match status" value="1"/>
</dbReference>
<keyword evidence="1" id="KW-0732">Signal</keyword>
<feature type="domain" description="Outer membrane protein beta-barrel" evidence="2">
    <location>
        <begin position="457"/>
        <end position="907"/>
    </location>
</feature>
<protein>
    <submittedName>
        <fullName evidence="3">Outer membrane beta-barrel protein</fullName>
    </submittedName>
</protein>
<reference evidence="3 4" key="1">
    <citation type="submission" date="2019-11" db="EMBL/GenBank/DDBJ databases">
        <title>Pedobacter sp. HMF7056 Genome sequencing and assembly.</title>
        <authorList>
            <person name="Kang H."/>
            <person name="Kim H."/>
            <person name="Joh K."/>
        </authorList>
    </citation>
    <scope>NUCLEOTIDE SEQUENCE [LARGE SCALE GENOMIC DNA]</scope>
    <source>
        <strain evidence="3 4">HMF7056</strain>
    </source>
</reference>
<dbReference type="SUPFAM" id="SSF56935">
    <property type="entry name" value="Porins"/>
    <property type="match status" value="1"/>
</dbReference>
<feature type="chain" id="PRO_5029827407" evidence="1">
    <location>
        <begin position="20"/>
        <end position="925"/>
    </location>
</feature>
<name>A0A7K1XUA5_9SPHI</name>
<sequence>MKTRILLLSFVVFCFSAVAQKSGSVSGILLDSVNIKETLTYATVSVYKAADSSLISYKLSDDKGAFRLGNLPTGIPLRLVINAFRYKVYRKVFTLTDDRPNADLGNLLLSLKNNTLAEIELVAERPPIVVRKDTIEFNAGSFKTLPTAVVEDLLKKLPGVTIAADGSIQVNGKTVSKILVDGKEFFGGDQQIATKNLPANIIDRVQVTEDKEAKRRDPDLIAANTPQVINLKLKKAIKQGAFGKLYGGGGPKDYYEGGAIFNVFRDTTQVSALAYGNNVNKPGFTIGDIQRIGGFARAGVNSWMTNSEGGFALDNISFGGLGNGLQKTAGGGFNLNTLTKGGIKLNGKYFFGLNSSLAEQLTNDDQTLGADRLIGYSIANNNNKSYTHNIGGKMEWKIDSLTTFNFNPTITISTFRNRALMDKTSSNSSNIPINKAVTSTRQNGTNLDFNLYADYWKDFKKAGRSFNMSLNASQRNNLNDYYNSSLSTFYATSVNTSIDQLRDNDIRNMRSSLSANYSEPINKKLTFSANVIGIYLSNENALSTFYKNTAGDEYDVAIPTLSETVKQTGFKSSVRARLRWKATKDLAIRPGMVFNTINLENTFTTNPRLSQDYVFFAPTMNIVYKALSVDYTPSFTEPDVQYVQPVANNTDPLFIQNGNPSLKPAVAHQVSMNLYKNDVKHALNYNLYMNGSYRNDAIVMSRTISGTGVQVNNPVNADGFMQFYLGSNVNKDIKRDKRQITLGTGFWTNYSRTVVIVNSNESFAKNLSFSPRGSVRLNFNDKLEINQNYSVSVNKTTYDDDFFHDRNFLTHNTESELILRLPSKFVWETTYRMQINNQSIAGYNNNIRLWNAGLTYLFMKNNRAQLKFSVNDLLNANVRRYAYITDNLVRNVQSNNLGRYALLTLTYNVQNFGGKVGGKERFFGF</sequence>
<dbReference type="EMBL" id="WVHS01000001">
    <property type="protein sequence ID" value="MXV14562.1"/>
    <property type="molecule type" value="Genomic_DNA"/>
</dbReference>
<evidence type="ECO:0000313" key="4">
    <source>
        <dbReference type="Proteomes" id="UP000451233"/>
    </source>
</evidence>
<feature type="signal peptide" evidence="1">
    <location>
        <begin position="1"/>
        <end position="19"/>
    </location>
</feature>
<proteinExistence type="predicted"/>
<organism evidence="3 4">
    <name type="scientific">Hufsiella ginkgonis</name>
    <dbReference type="NCBI Taxonomy" id="2695274"/>
    <lineage>
        <taxon>Bacteria</taxon>
        <taxon>Pseudomonadati</taxon>
        <taxon>Bacteroidota</taxon>
        <taxon>Sphingobacteriia</taxon>
        <taxon>Sphingobacteriales</taxon>
        <taxon>Sphingobacteriaceae</taxon>
        <taxon>Hufsiella</taxon>
    </lineage>
</organism>
<evidence type="ECO:0000256" key="1">
    <source>
        <dbReference type="SAM" id="SignalP"/>
    </source>
</evidence>
<accession>A0A7K1XUA5</accession>
<dbReference type="Proteomes" id="UP000451233">
    <property type="component" value="Unassembled WGS sequence"/>
</dbReference>
<gene>
    <name evidence="3" type="ORF">GS398_04575</name>
</gene>
<dbReference type="RefSeq" id="WP_160905527.1">
    <property type="nucleotide sequence ID" value="NZ_WVHS01000001.1"/>
</dbReference>
<evidence type="ECO:0000259" key="2">
    <source>
        <dbReference type="Pfam" id="PF14905"/>
    </source>
</evidence>
<dbReference type="InterPro" id="IPR041700">
    <property type="entry name" value="OMP_b-brl_3"/>
</dbReference>
<evidence type="ECO:0000313" key="3">
    <source>
        <dbReference type="EMBL" id="MXV14562.1"/>
    </source>
</evidence>
<comment type="caution">
    <text evidence="3">The sequence shown here is derived from an EMBL/GenBank/DDBJ whole genome shotgun (WGS) entry which is preliminary data.</text>
</comment>
<dbReference type="AlphaFoldDB" id="A0A7K1XUA5"/>